<dbReference type="AlphaFoldDB" id="A0A183DGA8"/>
<name>A0A183DGA8_9BILA</name>
<dbReference type="WBParaSite" id="GPUH_0000775801-mRNA-1">
    <property type="protein sequence ID" value="GPUH_0000775801-mRNA-1"/>
    <property type="gene ID" value="GPUH_0000775801"/>
</dbReference>
<evidence type="ECO:0000313" key="1">
    <source>
        <dbReference type="WBParaSite" id="GPUH_0000775801-mRNA-1"/>
    </source>
</evidence>
<organism evidence="1">
    <name type="scientific">Gongylonema pulchrum</name>
    <dbReference type="NCBI Taxonomy" id="637853"/>
    <lineage>
        <taxon>Eukaryota</taxon>
        <taxon>Metazoa</taxon>
        <taxon>Ecdysozoa</taxon>
        <taxon>Nematoda</taxon>
        <taxon>Chromadorea</taxon>
        <taxon>Rhabditida</taxon>
        <taxon>Spirurina</taxon>
        <taxon>Spiruromorpha</taxon>
        <taxon>Spiruroidea</taxon>
        <taxon>Gongylonematidae</taxon>
        <taxon>Gongylonema</taxon>
    </lineage>
</organism>
<protein>
    <submittedName>
        <fullName evidence="1">WD_REPEATS_REGION domain-containing protein</fullName>
    </submittedName>
</protein>
<sequence length="72" mass="8236">LVCCEKLFVYLYRYGSKDVKRFKYIGKADFMDSSMLEFTSVTACGDKVAAAISFGRVFIWLVAKKVLLEMSF</sequence>
<accession>A0A183DGA8</accession>
<proteinExistence type="predicted"/>
<reference evidence="1" key="1">
    <citation type="submission" date="2016-06" db="UniProtKB">
        <authorList>
            <consortium name="WormBaseParasite"/>
        </authorList>
    </citation>
    <scope>IDENTIFICATION</scope>
</reference>